<evidence type="ECO:0000256" key="1">
    <source>
        <dbReference type="ARBA" id="ARBA00000085"/>
    </source>
</evidence>
<feature type="domain" description="Histidine kinase" evidence="10">
    <location>
        <begin position="515"/>
        <end position="716"/>
    </location>
</feature>
<evidence type="ECO:0000259" key="12">
    <source>
        <dbReference type="PROSITE" id="PS50113"/>
    </source>
</evidence>
<dbReference type="CDD" id="cd00130">
    <property type="entry name" value="PAS"/>
    <property type="match status" value="1"/>
</dbReference>
<evidence type="ECO:0000256" key="4">
    <source>
        <dbReference type="ARBA" id="ARBA00022553"/>
    </source>
</evidence>
<dbReference type="Pfam" id="PF02518">
    <property type="entry name" value="HATPase_c"/>
    <property type="match status" value="1"/>
</dbReference>
<evidence type="ECO:0000313" key="13">
    <source>
        <dbReference type="EMBL" id="MDR7280510.1"/>
    </source>
</evidence>
<dbReference type="InterPro" id="IPR003594">
    <property type="entry name" value="HATPase_dom"/>
</dbReference>
<feature type="transmembrane region" description="Helical" evidence="9">
    <location>
        <begin position="225"/>
        <end position="247"/>
    </location>
</feature>
<dbReference type="AlphaFoldDB" id="A0AAE3YXQ3"/>
<comment type="subcellular location">
    <subcellularLocation>
        <location evidence="2">Cell membrane</location>
    </subcellularLocation>
</comment>
<keyword evidence="5" id="KW-0808">Transferase</keyword>
<dbReference type="SUPFAM" id="SSF47384">
    <property type="entry name" value="Homodimeric domain of signal transducing histidine kinase"/>
    <property type="match status" value="1"/>
</dbReference>
<dbReference type="PROSITE" id="PS50109">
    <property type="entry name" value="HIS_KIN"/>
    <property type="match status" value="1"/>
</dbReference>
<keyword evidence="9" id="KW-0812">Transmembrane</keyword>
<dbReference type="Gene3D" id="3.30.450.20">
    <property type="entry name" value="PAS domain"/>
    <property type="match status" value="1"/>
</dbReference>
<feature type="transmembrane region" description="Helical" evidence="9">
    <location>
        <begin position="12"/>
        <end position="31"/>
    </location>
</feature>
<dbReference type="Pfam" id="PF13426">
    <property type="entry name" value="PAS_9"/>
    <property type="match status" value="1"/>
</dbReference>
<dbReference type="InterPro" id="IPR005467">
    <property type="entry name" value="His_kinase_dom"/>
</dbReference>
<keyword evidence="9" id="KW-0472">Membrane</keyword>
<dbReference type="GO" id="GO:0000155">
    <property type="term" value="F:phosphorelay sensor kinase activity"/>
    <property type="evidence" value="ECO:0007669"/>
    <property type="project" value="InterPro"/>
</dbReference>
<feature type="compositionally biased region" description="Basic and acidic residues" evidence="8">
    <location>
        <begin position="194"/>
        <end position="217"/>
    </location>
</feature>
<protein>
    <recommendedName>
        <fullName evidence="3">histidine kinase</fullName>
        <ecNumber evidence="3">2.7.13.3</ecNumber>
    </recommendedName>
</protein>
<dbReference type="InterPro" id="IPR036890">
    <property type="entry name" value="HATPase_C_sf"/>
</dbReference>
<comment type="catalytic activity">
    <reaction evidence="1">
        <text>ATP + protein L-histidine = ADP + protein N-phospho-L-histidine.</text>
        <dbReference type="EC" id="2.7.13.3"/>
    </reaction>
</comment>
<dbReference type="GO" id="GO:0005886">
    <property type="term" value="C:plasma membrane"/>
    <property type="evidence" value="ECO:0007669"/>
    <property type="project" value="UniProtKB-SubCell"/>
</dbReference>
<dbReference type="NCBIfam" id="TIGR00229">
    <property type="entry name" value="sensory_box"/>
    <property type="match status" value="1"/>
</dbReference>
<feature type="region of interest" description="Disordered" evidence="8">
    <location>
        <begin position="173"/>
        <end position="217"/>
    </location>
</feature>
<dbReference type="PRINTS" id="PR00344">
    <property type="entry name" value="BCTRLSENSOR"/>
</dbReference>
<dbReference type="InterPro" id="IPR000014">
    <property type="entry name" value="PAS"/>
</dbReference>
<feature type="domain" description="PAS" evidence="11">
    <location>
        <begin position="370"/>
        <end position="414"/>
    </location>
</feature>
<dbReference type="InterPro" id="IPR050736">
    <property type="entry name" value="Sensor_HK_Regulatory"/>
</dbReference>
<evidence type="ECO:0000256" key="3">
    <source>
        <dbReference type="ARBA" id="ARBA00012438"/>
    </source>
</evidence>
<feature type="domain" description="PAC" evidence="12">
    <location>
        <begin position="431"/>
        <end position="483"/>
    </location>
</feature>
<dbReference type="EMBL" id="JAVDYB010000001">
    <property type="protein sequence ID" value="MDR7280510.1"/>
    <property type="molecule type" value="Genomic_DNA"/>
</dbReference>
<dbReference type="InterPro" id="IPR035965">
    <property type="entry name" value="PAS-like_dom_sf"/>
</dbReference>
<dbReference type="CDD" id="cd00082">
    <property type="entry name" value="HisKA"/>
    <property type="match status" value="1"/>
</dbReference>
<dbReference type="InterPro" id="IPR036097">
    <property type="entry name" value="HisK_dim/P_sf"/>
</dbReference>
<dbReference type="PANTHER" id="PTHR43711">
    <property type="entry name" value="TWO-COMPONENT HISTIDINE KINASE"/>
    <property type="match status" value="1"/>
</dbReference>
<name>A0AAE3YXQ3_9ACTN</name>
<evidence type="ECO:0000256" key="2">
    <source>
        <dbReference type="ARBA" id="ARBA00004236"/>
    </source>
</evidence>
<dbReference type="EC" id="2.7.13.3" evidence="3"/>
<dbReference type="InterPro" id="IPR000700">
    <property type="entry name" value="PAS-assoc_C"/>
</dbReference>
<evidence type="ECO:0000259" key="11">
    <source>
        <dbReference type="PROSITE" id="PS50112"/>
    </source>
</evidence>
<comment type="caution">
    <text evidence="13">The sequence shown here is derived from an EMBL/GenBank/DDBJ whole genome shotgun (WGS) entry which is preliminary data.</text>
</comment>
<sequence length="716" mass="74461">MDIPQYGRRLHGAFAIGAGVAVASLGMVTLLTWGDGPAAGALFGPGTPAPLVAVALAAAGCGLIALAPSRPHPQSRLAGRFLGAVTVLAGAAALVARLFGPGRLSATALDFLGIHDAPLGRTSTTTALALVLVGLALITLDRRPKPAPAAPAAPAPAAPPAIISGTVTAADAGASPETAVADRRGTGGTGARSGGDRRAGGGDRRSGGDRRAGDRRGVGAEAAGAADLLGLGAATIAVVALVVQIFGQAYREGPGPNAVMSPITALAVLTLCLGLLFARPQRGPLAALTGTSRGASVGRRLAFALVLFPVVAGLLAIAAVYAGVDRPATAITGAAILATLALLVVLARLVRELHVSDRVQQQLVDALQERREFTETLLQSINEGVVVLDRDHRVLDVNRHWCELTGRTPREAIGHLPPYPWDPPLEVAEPSGGDTVLRRPNGENVPVLASMAPLPGPGGRPRAYVVTYVDITGRKRTEEAVAAHAAETETTNAELIEANERLQRAVEFKSDLMSMVSHELAQPLSSIASLAELLTVDWDDLTDDVRLELSTKIDKNTRRLIGMMNDLTLLFRLDAGKVTARRTPVPVLDVAETAIGNLPPTAPPVQVDVDPGLVALADRGHLWQILLNILSNAVKYGRPPIGLTARREGDQLVIEISDHGPGVPEHLVPTLFDRFMRGAGLGLFIVRHLAEANGGSVRYRPVEPHGALFVLTIEAA</sequence>
<feature type="transmembrane region" description="Helical" evidence="9">
    <location>
        <begin position="259"/>
        <end position="278"/>
    </location>
</feature>
<gene>
    <name evidence="13" type="ORF">J2S41_007288</name>
</gene>
<reference evidence="13" key="1">
    <citation type="submission" date="2023-07" db="EMBL/GenBank/DDBJ databases">
        <title>Sequencing the genomes of 1000 actinobacteria strains.</title>
        <authorList>
            <person name="Klenk H.-P."/>
        </authorList>
    </citation>
    <scope>NUCLEOTIDE SEQUENCE</scope>
    <source>
        <strain evidence="13">DSM 44707</strain>
    </source>
</reference>
<dbReference type="SMART" id="SM00091">
    <property type="entry name" value="PAS"/>
    <property type="match status" value="1"/>
</dbReference>
<dbReference type="Proteomes" id="UP001183643">
    <property type="component" value="Unassembled WGS sequence"/>
</dbReference>
<proteinExistence type="predicted"/>
<keyword evidence="4" id="KW-0597">Phosphoprotein</keyword>
<evidence type="ECO:0000256" key="9">
    <source>
        <dbReference type="SAM" id="Phobius"/>
    </source>
</evidence>
<dbReference type="RefSeq" id="WP_310374935.1">
    <property type="nucleotide sequence ID" value="NZ_JAVDYB010000001.1"/>
</dbReference>
<feature type="transmembrane region" description="Helical" evidence="9">
    <location>
        <begin position="119"/>
        <end position="140"/>
    </location>
</feature>
<dbReference type="InterPro" id="IPR003661">
    <property type="entry name" value="HisK_dim/P_dom"/>
</dbReference>
<feature type="transmembrane region" description="Helical" evidence="9">
    <location>
        <begin position="81"/>
        <end position="99"/>
    </location>
</feature>
<dbReference type="SUPFAM" id="SSF55785">
    <property type="entry name" value="PYP-like sensor domain (PAS domain)"/>
    <property type="match status" value="1"/>
</dbReference>
<organism evidence="13 14">
    <name type="scientific">Catenuloplanes atrovinosus</name>
    <dbReference type="NCBI Taxonomy" id="137266"/>
    <lineage>
        <taxon>Bacteria</taxon>
        <taxon>Bacillati</taxon>
        <taxon>Actinomycetota</taxon>
        <taxon>Actinomycetes</taxon>
        <taxon>Micromonosporales</taxon>
        <taxon>Micromonosporaceae</taxon>
        <taxon>Catenuloplanes</taxon>
    </lineage>
</organism>
<feature type="transmembrane region" description="Helical" evidence="9">
    <location>
        <begin position="51"/>
        <end position="69"/>
    </location>
</feature>
<dbReference type="Gene3D" id="3.30.565.10">
    <property type="entry name" value="Histidine kinase-like ATPase, C-terminal domain"/>
    <property type="match status" value="1"/>
</dbReference>
<dbReference type="PROSITE" id="PS50113">
    <property type="entry name" value="PAC"/>
    <property type="match status" value="1"/>
</dbReference>
<evidence type="ECO:0000256" key="7">
    <source>
        <dbReference type="ARBA" id="ARBA00023012"/>
    </source>
</evidence>
<keyword evidence="14" id="KW-1185">Reference proteome</keyword>
<dbReference type="SUPFAM" id="SSF55874">
    <property type="entry name" value="ATPase domain of HSP90 chaperone/DNA topoisomerase II/histidine kinase"/>
    <property type="match status" value="1"/>
</dbReference>
<evidence type="ECO:0000256" key="5">
    <source>
        <dbReference type="ARBA" id="ARBA00022679"/>
    </source>
</evidence>
<keyword evidence="6" id="KW-0418">Kinase</keyword>
<evidence type="ECO:0000259" key="10">
    <source>
        <dbReference type="PROSITE" id="PS50109"/>
    </source>
</evidence>
<evidence type="ECO:0000256" key="8">
    <source>
        <dbReference type="SAM" id="MobiDB-lite"/>
    </source>
</evidence>
<accession>A0AAE3YXQ3</accession>
<dbReference type="SMART" id="SM00388">
    <property type="entry name" value="HisKA"/>
    <property type="match status" value="1"/>
</dbReference>
<evidence type="ECO:0000256" key="6">
    <source>
        <dbReference type="ARBA" id="ARBA00022777"/>
    </source>
</evidence>
<dbReference type="InterPro" id="IPR004358">
    <property type="entry name" value="Sig_transdc_His_kin-like_C"/>
</dbReference>
<dbReference type="SMART" id="SM00387">
    <property type="entry name" value="HATPase_c"/>
    <property type="match status" value="1"/>
</dbReference>
<dbReference type="PROSITE" id="PS50112">
    <property type="entry name" value="PAS"/>
    <property type="match status" value="1"/>
</dbReference>
<evidence type="ECO:0000313" key="14">
    <source>
        <dbReference type="Proteomes" id="UP001183643"/>
    </source>
</evidence>
<dbReference type="Pfam" id="PF00512">
    <property type="entry name" value="HisKA"/>
    <property type="match status" value="1"/>
</dbReference>
<dbReference type="Gene3D" id="1.10.287.130">
    <property type="match status" value="1"/>
</dbReference>
<feature type="transmembrane region" description="Helical" evidence="9">
    <location>
        <begin position="301"/>
        <end position="324"/>
    </location>
</feature>
<feature type="transmembrane region" description="Helical" evidence="9">
    <location>
        <begin position="330"/>
        <end position="350"/>
    </location>
</feature>
<keyword evidence="9" id="KW-1133">Transmembrane helix</keyword>
<dbReference type="PANTHER" id="PTHR43711:SF1">
    <property type="entry name" value="HISTIDINE KINASE 1"/>
    <property type="match status" value="1"/>
</dbReference>
<keyword evidence="7" id="KW-0902">Two-component regulatory system</keyword>